<evidence type="ECO:0000256" key="10">
    <source>
        <dbReference type="SAM" id="SignalP"/>
    </source>
</evidence>
<dbReference type="GO" id="GO:0015276">
    <property type="term" value="F:ligand-gated monoatomic ion channel activity"/>
    <property type="evidence" value="ECO:0007669"/>
    <property type="project" value="InterPro"/>
</dbReference>
<dbReference type="GO" id="GO:0050906">
    <property type="term" value="P:detection of stimulus involved in sensory perception"/>
    <property type="evidence" value="ECO:0007669"/>
    <property type="project" value="UniProtKB-ARBA"/>
</dbReference>
<accession>A0A7M7Q5R7</accession>
<dbReference type="Pfam" id="PF00060">
    <property type="entry name" value="Lig_chan"/>
    <property type="match status" value="1"/>
</dbReference>
<proteinExistence type="inferred from homology"/>
<evidence type="ECO:0000313" key="12">
    <source>
        <dbReference type="EnsemblMetazoa" id="XP_031780731"/>
    </source>
</evidence>
<evidence type="ECO:0000256" key="2">
    <source>
        <dbReference type="ARBA" id="ARBA00008685"/>
    </source>
</evidence>
<evidence type="ECO:0000256" key="3">
    <source>
        <dbReference type="ARBA" id="ARBA00022475"/>
    </source>
</evidence>
<evidence type="ECO:0000313" key="13">
    <source>
        <dbReference type="Proteomes" id="UP000002358"/>
    </source>
</evidence>
<reference evidence="12" key="1">
    <citation type="submission" date="2021-01" db="UniProtKB">
        <authorList>
            <consortium name="EnsemblMetazoa"/>
        </authorList>
    </citation>
    <scope>IDENTIFICATION</scope>
</reference>
<feature type="chain" id="PRO_5029587696" description="Ionotropic glutamate receptor C-terminal domain-containing protein" evidence="10">
    <location>
        <begin position="21"/>
        <end position="539"/>
    </location>
</feature>
<dbReference type="Proteomes" id="UP000002358">
    <property type="component" value="Chromosome 2"/>
</dbReference>
<dbReference type="InterPro" id="IPR001320">
    <property type="entry name" value="Iontro_rcpt_C"/>
</dbReference>
<dbReference type="RefSeq" id="XP_031780731.1">
    <property type="nucleotide sequence ID" value="XM_031924871.2"/>
</dbReference>
<feature type="transmembrane region" description="Helical" evidence="9">
    <location>
        <begin position="184"/>
        <end position="204"/>
    </location>
</feature>
<dbReference type="PANTHER" id="PTHR42643">
    <property type="entry name" value="IONOTROPIC RECEPTOR 20A-RELATED"/>
    <property type="match status" value="1"/>
</dbReference>
<dbReference type="InterPro" id="IPR052192">
    <property type="entry name" value="Insect_Ionotropic_Sensory_Rcpt"/>
</dbReference>
<evidence type="ECO:0000256" key="6">
    <source>
        <dbReference type="ARBA" id="ARBA00023136"/>
    </source>
</evidence>
<sequence length="539" mass="62240">MFFHNKYIFIMILIPAESLGETCISFLKHQGENDNLLLPERVWRFNSATGIFDKLEALKPNRSALCSVDFTSNLEGKILNIAVDELNPYLIFLNNNTEVTGFFGDAWTAIQDALKFKSIYEPSYNYALLKTGKFHAHLTTSLMKLPPTAYYTHSTVIGKNSYSLFALSEGTFVSKWWYTRIFDFNVWIISTVFVVILTITMMSIQKLKRNWTKQAKYCNESKEFGFPTFNLLCVLGATSGQGFQEMPRSWSLRLCALTSLNMGMLLSCGFNSTLTSYLAFRAPYVGISNLDDVWRLGTYSLCVRNKSLAYDELTGAITTGNKPTATKEKWAKLLNKNCPDMENELELRKNLCRTGFVYVEASDVFLKEYRHVQDICQIVKIPGTYWSSKISFLHYRGSKYRKTINRYLMRLRSSGILKYLEAKWSFQQNLQHGVFNNFQPVELGHIQVLLVGLIIMMIFSVIICIFENLWFSYCNKTRKSTPYFLRNEISDLYKPIHEKLVIKQPNTKIKRLKSSINKRTSNQIMKHLSLHGSMKNMNK</sequence>
<keyword evidence="10" id="KW-0732">Signal</keyword>
<organism evidence="12 13">
    <name type="scientific">Nasonia vitripennis</name>
    <name type="common">Parasitic wasp</name>
    <dbReference type="NCBI Taxonomy" id="7425"/>
    <lineage>
        <taxon>Eukaryota</taxon>
        <taxon>Metazoa</taxon>
        <taxon>Ecdysozoa</taxon>
        <taxon>Arthropoda</taxon>
        <taxon>Hexapoda</taxon>
        <taxon>Insecta</taxon>
        <taxon>Pterygota</taxon>
        <taxon>Neoptera</taxon>
        <taxon>Endopterygota</taxon>
        <taxon>Hymenoptera</taxon>
        <taxon>Apocrita</taxon>
        <taxon>Proctotrupomorpha</taxon>
        <taxon>Chalcidoidea</taxon>
        <taxon>Pteromalidae</taxon>
        <taxon>Pteromalinae</taxon>
        <taxon>Nasonia</taxon>
    </lineage>
</organism>
<keyword evidence="4 9" id="KW-0812">Transmembrane</keyword>
<feature type="domain" description="Ionotropic glutamate receptor C-terminal" evidence="11">
    <location>
        <begin position="185"/>
        <end position="342"/>
    </location>
</feature>
<keyword evidence="5 9" id="KW-1133">Transmembrane helix</keyword>
<dbReference type="Gene3D" id="1.10.287.70">
    <property type="match status" value="1"/>
</dbReference>
<dbReference type="InParanoid" id="A0A7M7Q5R7"/>
<evidence type="ECO:0000256" key="7">
    <source>
        <dbReference type="ARBA" id="ARBA00023170"/>
    </source>
</evidence>
<evidence type="ECO:0000256" key="5">
    <source>
        <dbReference type="ARBA" id="ARBA00022989"/>
    </source>
</evidence>
<evidence type="ECO:0000256" key="4">
    <source>
        <dbReference type="ARBA" id="ARBA00022692"/>
    </source>
</evidence>
<evidence type="ECO:0000256" key="1">
    <source>
        <dbReference type="ARBA" id="ARBA00004651"/>
    </source>
</evidence>
<dbReference type="OrthoDB" id="8185396at2759"/>
<comment type="similarity">
    <text evidence="2">Belongs to the glutamate-gated ion channel (TC 1.A.10.1) family.</text>
</comment>
<name>A0A7M7Q5R7_NASVI</name>
<keyword evidence="7" id="KW-0675">Receptor</keyword>
<keyword evidence="13" id="KW-1185">Reference proteome</keyword>
<evidence type="ECO:0000256" key="8">
    <source>
        <dbReference type="ARBA" id="ARBA00023180"/>
    </source>
</evidence>
<evidence type="ECO:0000259" key="11">
    <source>
        <dbReference type="Pfam" id="PF00060"/>
    </source>
</evidence>
<evidence type="ECO:0000256" key="9">
    <source>
        <dbReference type="SAM" id="Phobius"/>
    </source>
</evidence>
<dbReference type="GO" id="GO:0005886">
    <property type="term" value="C:plasma membrane"/>
    <property type="evidence" value="ECO:0007669"/>
    <property type="project" value="UniProtKB-SubCell"/>
</dbReference>
<dbReference type="Gene3D" id="3.40.190.10">
    <property type="entry name" value="Periplasmic binding protein-like II"/>
    <property type="match status" value="2"/>
</dbReference>
<protein>
    <recommendedName>
        <fullName evidence="11">Ionotropic glutamate receptor C-terminal domain-containing protein</fullName>
    </recommendedName>
</protein>
<dbReference type="AlphaFoldDB" id="A0A7M7Q5R7"/>
<dbReference type="GeneID" id="103316860"/>
<keyword evidence="3" id="KW-1003">Cell membrane</keyword>
<comment type="subcellular location">
    <subcellularLocation>
        <location evidence="1">Cell membrane</location>
        <topology evidence="1">Multi-pass membrane protein</topology>
    </subcellularLocation>
</comment>
<feature type="transmembrane region" description="Helical" evidence="9">
    <location>
        <begin position="448"/>
        <end position="471"/>
    </location>
</feature>
<dbReference type="SUPFAM" id="SSF53850">
    <property type="entry name" value="Periplasmic binding protein-like II"/>
    <property type="match status" value="1"/>
</dbReference>
<dbReference type="KEGG" id="nvi:103316860"/>
<keyword evidence="8" id="KW-0325">Glycoprotein</keyword>
<feature type="signal peptide" evidence="10">
    <location>
        <begin position="1"/>
        <end position="20"/>
    </location>
</feature>
<keyword evidence="6 9" id="KW-0472">Membrane</keyword>
<dbReference type="PANTHER" id="PTHR42643:SF24">
    <property type="entry name" value="IONOTROPIC RECEPTOR 60A"/>
    <property type="match status" value="1"/>
</dbReference>
<dbReference type="EnsemblMetazoa" id="XM_031924871">
    <property type="protein sequence ID" value="XP_031780731"/>
    <property type="gene ID" value="LOC103316860"/>
</dbReference>